<accession>A0A7S9LTX7</accession>
<gene>
    <name evidence="2" type="ORF">I0K15_02515</name>
    <name evidence="3" type="ORF">I0K15_02955</name>
</gene>
<dbReference type="RefSeq" id="WP_196103883.1">
    <property type="nucleotide sequence ID" value="NZ_CP064942.1"/>
</dbReference>
<dbReference type="Proteomes" id="UP000594800">
    <property type="component" value="Chromosome"/>
</dbReference>
<dbReference type="EMBL" id="CP064942">
    <property type="protein sequence ID" value="QPH54675.1"/>
    <property type="molecule type" value="Genomic_DNA"/>
</dbReference>
<evidence type="ECO:0000313" key="2">
    <source>
        <dbReference type="EMBL" id="QPH54675.1"/>
    </source>
</evidence>
<feature type="compositionally biased region" description="Basic and acidic residues" evidence="1">
    <location>
        <begin position="70"/>
        <end position="85"/>
    </location>
</feature>
<name>A0A7S9LTX7_9RHOB</name>
<organism evidence="2 4">
    <name type="scientific">Pontivivens ytuae</name>
    <dbReference type="NCBI Taxonomy" id="2789856"/>
    <lineage>
        <taxon>Bacteria</taxon>
        <taxon>Pseudomonadati</taxon>
        <taxon>Pseudomonadota</taxon>
        <taxon>Alphaproteobacteria</taxon>
        <taxon>Rhodobacterales</taxon>
        <taxon>Paracoccaceae</taxon>
        <taxon>Pontivivens</taxon>
    </lineage>
</organism>
<evidence type="ECO:0000256" key="1">
    <source>
        <dbReference type="SAM" id="MobiDB-lite"/>
    </source>
</evidence>
<feature type="compositionally biased region" description="Basic and acidic residues" evidence="1">
    <location>
        <begin position="92"/>
        <end position="105"/>
    </location>
</feature>
<proteinExistence type="predicted"/>
<feature type="compositionally biased region" description="Basic and acidic residues" evidence="1">
    <location>
        <begin position="1"/>
        <end position="17"/>
    </location>
</feature>
<reference evidence="2 4" key="1">
    <citation type="submission" date="2020-11" db="EMBL/GenBank/DDBJ databases">
        <title>Description of Pontivivens ytuae sp. nov. isolated from deep sea sediment of Mariana Trench.</title>
        <authorList>
            <person name="Wang Z."/>
            <person name="Sun Q.-L."/>
            <person name="Xu X.-D."/>
            <person name="Tang Y.-Z."/>
            <person name="Zhang J."/>
        </authorList>
    </citation>
    <scope>NUCLEOTIDE SEQUENCE [LARGE SCALE GENOMIC DNA]</scope>
    <source>
        <strain evidence="2 4">MT2928</strain>
    </source>
</reference>
<feature type="region of interest" description="Disordered" evidence="1">
    <location>
        <begin position="70"/>
        <end position="105"/>
    </location>
</feature>
<feature type="region of interest" description="Disordered" evidence="1">
    <location>
        <begin position="1"/>
        <end position="35"/>
    </location>
</feature>
<dbReference type="KEGG" id="poz:I0K15_02515"/>
<dbReference type="KEGG" id="poz:I0K15_02955"/>
<protein>
    <submittedName>
        <fullName evidence="2">Uncharacterized protein</fullName>
    </submittedName>
</protein>
<dbReference type="AlphaFoldDB" id="A0A7S9LTX7"/>
<evidence type="ECO:0000313" key="3">
    <source>
        <dbReference type="EMBL" id="QPH54754.1"/>
    </source>
</evidence>
<sequence>MSDDRKKQPVEHLREGALRASVWENPGPHGPQHKVTFSRTYRDQDGAFHETGSFGAKDLLGLQHLAGRAHDALRTRRQDQQRDQAEQQPARDGSRTRRRDEDRER</sequence>
<keyword evidence="4" id="KW-1185">Reference proteome</keyword>
<dbReference type="EMBL" id="CP064942">
    <property type="protein sequence ID" value="QPH54754.1"/>
    <property type="molecule type" value="Genomic_DNA"/>
</dbReference>
<evidence type="ECO:0000313" key="4">
    <source>
        <dbReference type="Proteomes" id="UP000594800"/>
    </source>
</evidence>